<dbReference type="PANTHER" id="PTHR43485:SF1">
    <property type="entry name" value="FORMATE HYDROGENLYASE SUBUNIT 5-RELATED"/>
    <property type="match status" value="1"/>
</dbReference>
<dbReference type="Pfam" id="PF00329">
    <property type="entry name" value="Complex1_30kDa"/>
    <property type="match status" value="1"/>
</dbReference>
<dbReference type="GO" id="GO:0048038">
    <property type="term" value="F:quinone binding"/>
    <property type="evidence" value="ECO:0007669"/>
    <property type="project" value="InterPro"/>
</dbReference>
<accession>A0A1F6D8A5</accession>
<protein>
    <recommendedName>
        <fullName evidence="7">NADH-quinone oxidoreductase subunit D domain-containing protein</fullName>
    </recommendedName>
</protein>
<evidence type="ECO:0000256" key="1">
    <source>
        <dbReference type="ARBA" id="ARBA00023002"/>
    </source>
</evidence>
<comment type="caution">
    <text evidence="5">The sequence shown here is derived from an EMBL/GenBank/DDBJ whole genome shotgun (WGS) entry which is preliminary data.</text>
</comment>
<dbReference type="GO" id="GO:0008137">
    <property type="term" value="F:NADH dehydrogenase (ubiquinone) activity"/>
    <property type="evidence" value="ECO:0007669"/>
    <property type="project" value="InterPro"/>
</dbReference>
<dbReference type="InterPro" id="IPR037232">
    <property type="entry name" value="NADH_quin_OxRdtase_su_C/D-like"/>
</dbReference>
<keyword evidence="2" id="KW-0520">NAD</keyword>
<evidence type="ECO:0000256" key="2">
    <source>
        <dbReference type="ARBA" id="ARBA00023027"/>
    </source>
</evidence>
<feature type="domain" description="NADH-quinone oxidoreductase subunit D" evidence="4">
    <location>
        <begin position="452"/>
        <end position="514"/>
    </location>
</feature>
<dbReference type="SUPFAM" id="SSF56762">
    <property type="entry name" value="HydB/Nqo4-like"/>
    <property type="match status" value="1"/>
</dbReference>
<evidence type="ECO:0000313" key="5">
    <source>
        <dbReference type="EMBL" id="OGG57605.1"/>
    </source>
</evidence>
<dbReference type="GO" id="GO:0051287">
    <property type="term" value="F:NAD binding"/>
    <property type="evidence" value="ECO:0007669"/>
    <property type="project" value="InterPro"/>
</dbReference>
<organism evidence="5 6">
    <name type="scientific">Candidatus Kaiserbacteria bacterium RIFCSPHIGHO2_01_FULL_55_17</name>
    <dbReference type="NCBI Taxonomy" id="1798484"/>
    <lineage>
        <taxon>Bacteria</taxon>
        <taxon>Candidatus Kaiseribacteriota</taxon>
    </lineage>
</organism>
<dbReference type="InterPro" id="IPR029014">
    <property type="entry name" value="NiFe-Hase_large"/>
</dbReference>
<dbReference type="SUPFAM" id="SSF143243">
    <property type="entry name" value="Nqo5-like"/>
    <property type="match status" value="1"/>
</dbReference>
<dbReference type="InterPro" id="IPR052197">
    <property type="entry name" value="ComplexI_49kDa-like"/>
</dbReference>
<dbReference type="InterPro" id="IPR001268">
    <property type="entry name" value="NADH_UbQ_OxRdtase_30kDa_su"/>
</dbReference>
<proteinExistence type="predicted"/>
<dbReference type="Pfam" id="PF00346">
    <property type="entry name" value="Complex1_49kDa"/>
    <property type="match status" value="2"/>
</dbReference>
<dbReference type="AlphaFoldDB" id="A0A1F6D8A5"/>
<dbReference type="Gene3D" id="1.10.645.10">
    <property type="entry name" value="Cytochrome-c3 Hydrogenase, chain B"/>
    <property type="match status" value="1"/>
</dbReference>
<sequence length="518" mass="57449">MNDRSELLKKYLPDHTGPMSGNVIAVPVEAGELASVFRRLINAPLPLQTIFASDDGGRFTIRYVFSVPHEPCAIALTLSLKGTAFPSLAREFPATALYERLIMTMFGLTAEGHPDPRSLILHEENWPSGTYPLRKDFKWNTRVPETKSGEYPFQRIEGEGIYEIPVGPVHAGIIEPGHFRFSVVGEEIIALEARLGWVHKGVEKLFENLPLEKQVRLAEYISGDSSLSHSLAYCEALETLTGTKVPDRARYIRLIFAELERLTMHIFDIGNIGGNGTGFTFMAAQGFRMAESLRQLSEALTGSRFLRGVNIPGGVTRDISSDDTLKLSKFLSALRQDFSEMMHIADASASLSNRLKGTGTLSREIARENHVVGIAARSCNIPRDARLEHPYAAYREIAPTIALETGGDVNARFYVRVKEVYESISLIEKAVAGFPKGTTRMDLAPLPEESLAIRAIEGWRGEIVYAIETKAGSISRVAVRDPSFIHWQLFPHLVTNDMVPDFPLINKSFNLSYSGNDL</sequence>
<evidence type="ECO:0000313" key="6">
    <source>
        <dbReference type="Proteomes" id="UP000177958"/>
    </source>
</evidence>
<evidence type="ECO:0000259" key="4">
    <source>
        <dbReference type="Pfam" id="PF00346"/>
    </source>
</evidence>
<name>A0A1F6D8A5_9BACT</name>
<evidence type="ECO:0000259" key="3">
    <source>
        <dbReference type="Pfam" id="PF00329"/>
    </source>
</evidence>
<dbReference type="Gene3D" id="3.30.460.80">
    <property type="entry name" value="NADH:ubiquinone oxidoreductase, 30kDa subunit"/>
    <property type="match status" value="1"/>
</dbReference>
<dbReference type="InterPro" id="IPR001135">
    <property type="entry name" value="NADH_Q_OxRdtase_suD"/>
</dbReference>
<dbReference type="EMBL" id="MFKX01000018">
    <property type="protein sequence ID" value="OGG57605.1"/>
    <property type="molecule type" value="Genomic_DNA"/>
</dbReference>
<reference evidence="5 6" key="1">
    <citation type="journal article" date="2016" name="Nat. Commun.">
        <title>Thousands of microbial genomes shed light on interconnected biogeochemical processes in an aquifer system.</title>
        <authorList>
            <person name="Anantharaman K."/>
            <person name="Brown C.T."/>
            <person name="Hug L.A."/>
            <person name="Sharon I."/>
            <person name="Castelle C.J."/>
            <person name="Probst A.J."/>
            <person name="Thomas B.C."/>
            <person name="Singh A."/>
            <person name="Wilkins M.J."/>
            <person name="Karaoz U."/>
            <person name="Brodie E.L."/>
            <person name="Williams K.H."/>
            <person name="Hubbard S.S."/>
            <person name="Banfield J.F."/>
        </authorList>
    </citation>
    <scope>NUCLEOTIDE SEQUENCE [LARGE SCALE GENOMIC DNA]</scope>
</reference>
<evidence type="ECO:0008006" key="7">
    <source>
        <dbReference type="Google" id="ProtNLM"/>
    </source>
</evidence>
<dbReference type="PANTHER" id="PTHR43485">
    <property type="entry name" value="HYDROGENASE-4 COMPONENT G"/>
    <property type="match status" value="1"/>
</dbReference>
<feature type="domain" description="NADH:ubiquinone oxidoreductase 30kDa subunit" evidence="3">
    <location>
        <begin position="29"/>
        <end position="141"/>
    </location>
</feature>
<gene>
    <name evidence="5" type="ORF">A2853_01920</name>
</gene>
<dbReference type="Proteomes" id="UP000177958">
    <property type="component" value="Unassembled WGS sequence"/>
</dbReference>
<feature type="domain" description="NADH-quinone oxidoreductase subunit D" evidence="4">
    <location>
        <begin position="281"/>
        <end position="442"/>
    </location>
</feature>
<keyword evidence="1" id="KW-0560">Oxidoreductase</keyword>
<dbReference type="GO" id="GO:0016651">
    <property type="term" value="F:oxidoreductase activity, acting on NAD(P)H"/>
    <property type="evidence" value="ECO:0007669"/>
    <property type="project" value="InterPro"/>
</dbReference>